<comment type="caution">
    <text evidence="6">The sequence shown here is derived from an EMBL/GenBank/DDBJ whole genome shotgun (WGS) entry which is preliminary data.</text>
</comment>
<reference evidence="6" key="1">
    <citation type="journal article" date="2018" name="DNA Res.">
        <title>Multiple hybrid de novo genome assembly of finger millet, an orphan allotetraploid crop.</title>
        <authorList>
            <person name="Hatakeyama M."/>
            <person name="Aluri S."/>
            <person name="Balachadran M.T."/>
            <person name="Sivarajan S.R."/>
            <person name="Patrignani A."/>
            <person name="Gruter S."/>
            <person name="Poveda L."/>
            <person name="Shimizu-Inatsugi R."/>
            <person name="Baeten J."/>
            <person name="Francoijs K.J."/>
            <person name="Nataraja K.N."/>
            <person name="Reddy Y.A.N."/>
            <person name="Phadnis S."/>
            <person name="Ravikumar R.L."/>
            <person name="Schlapbach R."/>
            <person name="Sreeman S.M."/>
            <person name="Shimizu K.K."/>
        </authorList>
    </citation>
    <scope>NUCLEOTIDE SEQUENCE</scope>
</reference>
<dbReference type="Proteomes" id="UP001054889">
    <property type="component" value="Unassembled WGS sequence"/>
</dbReference>
<gene>
    <name evidence="6" type="primary">ga12059</name>
    <name evidence="6" type="ORF">PR202_ga12059</name>
</gene>
<keyword evidence="2 5" id="KW-0378">Hydrolase</keyword>
<keyword evidence="3 5" id="KW-0326">Glycosidase</keyword>
<dbReference type="PROSITE" id="PS00587">
    <property type="entry name" value="GLYCOSYL_HYDROL_F17"/>
    <property type="match status" value="1"/>
</dbReference>
<dbReference type="PANTHER" id="PTHR32227">
    <property type="entry name" value="GLUCAN ENDO-1,3-BETA-GLUCOSIDASE BG1-RELATED-RELATED"/>
    <property type="match status" value="1"/>
</dbReference>
<dbReference type="Pfam" id="PF00332">
    <property type="entry name" value="Glyco_hydro_17"/>
    <property type="match status" value="1"/>
</dbReference>
<evidence type="ECO:0000313" key="7">
    <source>
        <dbReference type="Proteomes" id="UP001054889"/>
    </source>
</evidence>
<evidence type="ECO:0008006" key="8">
    <source>
        <dbReference type="Google" id="ProtNLM"/>
    </source>
</evidence>
<dbReference type="GO" id="GO:0005975">
    <property type="term" value="P:carbohydrate metabolic process"/>
    <property type="evidence" value="ECO:0007669"/>
    <property type="project" value="InterPro"/>
</dbReference>
<evidence type="ECO:0000256" key="4">
    <source>
        <dbReference type="RuleBase" id="RU004335"/>
    </source>
</evidence>
<organism evidence="6 7">
    <name type="scientific">Eleusine coracana subsp. coracana</name>
    <dbReference type="NCBI Taxonomy" id="191504"/>
    <lineage>
        <taxon>Eukaryota</taxon>
        <taxon>Viridiplantae</taxon>
        <taxon>Streptophyta</taxon>
        <taxon>Embryophyta</taxon>
        <taxon>Tracheophyta</taxon>
        <taxon>Spermatophyta</taxon>
        <taxon>Magnoliopsida</taxon>
        <taxon>Liliopsida</taxon>
        <taxon>Poales</taxon>
        <taxon>Poaceae</taxon>
        <taxon>PACMAD clade</taxon>
        <taxon>Chloridoideae</taxon>
        <taxon>Cynodonteae</taxon>
        <taxon>Eleusininae</taxon>
        <taxon>Eleusine</taxon>
    </lineage>
</organism>
<keyword evidence="7" id="KW-1185">Reference proteome</keyword>
<dbReference type="FunFam" id="3.20.20.80:FF:000010">
    <property type="entry name" value="glucan endo-1,3-beta-glucosidase, basic"/>
    <property type="match status" value="1"/>
</dbReference>
<dbReference type="InterPro" id="IPR044965">
    <property type="entry name" value="Glyco_hydro_17_plant"/>
</dbReference>
<accession>A0AAV5CB29</accession>
<dbReference type="SUPFAM" id="SSF51445">
    <property type="entry name" value="(Trans)glycosidases"/>
    <property type="match status" value="1"/>
</dbReference>
<dbReference type="InterPro" id="IPR000490">
    <property type="entry name" value="Glyco_hydro_17"/>
</dbReference>
<dbReference type="EMBL" id="BQKI01000005">
    <property type="protein sequence ID" value="GJM95337.1"/>
    <property type="molecule type" value="Genomic_DNA"/>
</dbReference>
<comment type="similarity">
    <text evidence="1 4">Belongs to the glycosyl hydrolase 17 family.</text>
</comment>
<sequence length="320" mass="34850">MQGDNLPSPSQVVQMYWLIGIKGMRLYHPHRATLDALRNSGIGLILDTGNNKLVEFASNPSSAASWVQSNVQPYYPAVNIKYIAVGNELWGAAATQTILPALHNINNALAAAGLSKIKVSTSVGFNVIADPFPPSSGRFFAQSYMVDVARFLESTNAPLLANVYPYFAYTSNHNKDVELDYATFQQPGTTGVRDSGNGLSYNNLFDAMVDAIHAALEKAGAPDVRVVVSETGWPSAGGVGASIDNARRYNQGLIDHVGQGTPKKPQALETFIFAMFNENHKMGSPIEKNFGLFYPDKRPVYPVIFPNNKQHIFLQGPDDE</sequence>
<evidence type="ECO:0000313" key="6">
    <source>
        <dbReference type="EMBL" id="GJM95337.1"/>
    </source>
</evidence>
<dbReference type="GO" id="GO:0042973">
    <property type="term" value="F:glucan endo-1,3-beta-D-glucosidase activity"/>
    <property type="evidence" value="ECO:0007669"/>
    <property type="project" value="UniProtKB-ARBA"/>
</dbReference>
<dbReference type="AlphaFoldDB" id="A0AAV5CB29"/>
<protein>
    <recommendedName>
        <fullName evidence="8">Glucan endo-1,3-beta-D-glucosidase</fullName>
    </recommendedName>
</protein>
<evidence type="ECO:0000256" key="5">
    <source>
        <dbReference type="RuleBase" id="RU004336"/>
    </source>
</evidence>
<dbReference type="InterPro" id="IPR017853">
    <property type="entry name" value="GH"/>
</dbReference>
<evidence type="ECO:0000256" key="1">
    <source>
        <dbReference type="ARBA" id="ARBA00008773"/>
    </source>
</evidence>
<dbReference type="Gene3D" id="3.20.20.80">
    <property type="entry name" value="Glycosidases"/>
    <property type="match status" value="1"/>
</dbReference>
<evidence type="ECO:0000256" key="3">
    <source>
        <dbReference type="ARBA" id="ARBA00023295"/>
    </source>
</evidence>
<name>A0AAV5CB29_ELECO</name>
<evidence type="ECO:0000256" key="2">
    <source>
        <dbReference type="ARBA" id="ARBA00022801"/>
    </source>
</evidence>
<reference evidence="6" key="2">
    <citation type="submission" date="2021-12" db="EMBL/GenBank/DDBJ databases">
        <title>Resequencing data analysis of finger millet.</title>
        <authorList>
            <person name="Hatakeyama M."/>
            <person name="Aluri S."/>
            <person name="Balachadran M.T."/>
            <person name="Sivarajan S.R."/>
            <person name="Poveda L."/>
            <person name="Shimizu-Inatsugi R."/>
            <person name="Schlapbach R."/>
            <person name="Sreeman S.M."/>
            <person name="Shimizu K.K."/>
        </authorList>
    </citation>
    <scope>NUCLEOTIDE SEQUENCE</scope>
</reference>
<proteinExistence type="inferred from homology"/>